<evidence type="ECO:0000256" key="2">
    <source>
        <dbReference type="ARBA" id="ARBA00009765"/>
    </source>
</evidence>
<dbReference type="PANTHER" id="PTHR47891">
    <property type="entry name" value="TRANSPORTER-RELATED"/>
    <property type="match status" value="1"/>
</dbReference>
<dbReference type="GO" id="GO:0016020">
    <property type="term" value="C:membrane"/>
    <property type="evidence" value="ECO:0007669"/>
    <property type="project" value="UniProtKB-SubCell"/>
</dbReference>
<evidence type="ECO:0000256" key="6">
    <source>
        <dbReference type="SAM" id="Phobius"/>
    </source>
</evidence>
<dbReference type="eggNOG" id="COG0598">
    <property type="taxonomic scope" value="Bacteria"/>
</dbReference>
<keyword evidence="5 6" id="KW-0472">Membrane</keyword>
<evidence type="ECO:0000256" key="4">
    <source>
        <dbReference type="ARBA" id="ARBA00022989"/>
    </source>
</evidence>
<evidence type="ECO:0000313" key="8">
    <source>
        <dbReference type="Proteomes" id="UP000004892"/>
    </source>
</evidence>
<dbReference type="Pfam" id="PF01544">
    <property type="entry name" value="CorA"/>
    <property type="match status" value="1"/>
</dbReference>
<dbReference type="SUPFAM" id="SSF144083">
    <property type="entry name" value="Magnesium transport protein CorA, transmembrane region"/>
    <property type="match status" value="1"/>
</dbReference>
<accession>H1DFU8</accession>
<reference evidence="7 8" key="1">
    <citation type="submission" date="2012-01" db="EMBL/GenBank/DDBJ databases">
        <title>The Genome Sequence of Odoribacter laneus YIT 12061.</title>
        <authorList>
            <consortium name="The Broad Institute Genome Sequencing Platform"/>
            <person name="Earl A."/>
            <person name="Ward D."/>
            <person name="Feldgarden M."/>
            <person name="Gevers D."/>
            <person name="Morotomi M."/>
            <person name="Young S.K."/>
            <person name="Zeng Q."/>
            <person name="Gargeya S."/>
            <person name="Fitzgerald M."/>
            <person name="Haas B."/>
            <person name="Abouelleil A."/>
            <person name="Alvarado L."/>
            <person name="Arachchi H.M."/>
            <person name="Berlin A."/>
            <person name="Chapman S.B."/>
            <person name="Gearin G."/>
            <person name="Goldberg J."/>
            <person name="Griggs A."/>
            <person name="Gujja S."/>
            <person name="Hansen M."/>
            <person name="Heiman D."/>
            <person name="Howarth C."/>
            <person name="Larimer J."/>
            <person name="Lui A."/>
            <person name="MacDonald P.J.P."/>
            <person name="McCowen C."/>
            <person name="Montmayeur A."/>
            <person name="Murphy C."/>
            <person name="Neiman D."/>
            <person name="Pearson M."/>
            <person name="Priest M."/>
            <person name="Roberts A."/>
            <person name="Saif S."/>
            <person name="Shea T."/>
            <person name="Sisk P."/>
            <person name="Stolte C."/>
            <person name="Sykes S."/>
            <person name="Wortman J."/>
            <person name="Nusbaum C."/>
            <person name="Birren B."/>
        </authorList>
    </citation>
    <scope>NUCLEOTIDE SEQUENCE [LARGE SCALE GENOMIC DNA]</scope>
    <source>
        <strain evidence="7 8">YIT 12061</strain>
    </source>
</reference>
<evidence type="ECO:0000256" key="3">
    <source>
        <dbReference type="ARBA" id="ARBA00022692"/>
    </source>
</evidence>
<keyword evidence="3 6" id="KW-0812">Transmembrane</keyword>
<dbReference type="CDD" id="cd12827">
    <property type="entry name" value="EcCorA_ZntB-like_u2"/>
    <property type="match status" value="1"/>
</dbReference>
<dbReference type="InterPro" id="IPR002523">
    <property type="entry name" value="MgTranspt_CorA/ZnTranspt_ZntB"/>
</dbReference>
<evidence type="ECO:0000313" key="7">
    <source>
        <dbReference type="EMBL" id="EHP48771.1"/>
    </source>
</evidence>
<dbReference type="PANTHER" id="PTHR47891:SF2">
    <property type="entry name" value="MAGNESIUM AND COBALT TRANSPORTER"/>
    <property type="match status" value="1"/>
</dbReference>
<keyword evidence="4 6" id="KW-1133">Transmembrane helix</keyword>
<evidence type="ECO:0008006" key="9">
    <source>
        <dbReference type="Google" id="ProtNLM"/>
    </source>
</evidence>
<dbReference type="GO" id="GO:0046873">
    <property type="term" value="F:metal ion transmembrane transporter activity"/>
    <property type="evidence" value="ECO:0007669"/>
    <property type="project" value="InterPro"/>
</dbReference>
<dbReference type="EMBL" id="ADMC01000017">
    <property type="protein sequence ID" value="EHP48771.1"/>
    <property type="molecule type" value="Genomic_DNA"/>
</dbReference>
<feature type="transmembrane region" description="Helical" evidence="6">
    <location>
        <begin position="289"/>
        <end position="308"/>
    </location>
</feature>
<evidence type="ECO:0000256" key="5">
    <source>
        <dbReference type="ARBA" id="ARBA00023136"/>
    </source>
</evidence>
<dbReference type="AlphaFoldDB" id="H1DFU8"/>
<dbReference type="HOGENOM" id="CLU_007127_8_1_10"/>
<keyword evidence="8" id="KW-1185">Reference proteome</keyword>
<gene>
    <name evidence="7" type="ORF">HMPREF9449_01134</name>
</gene>
<comment type="similarity">
    <text evidence="2">Belongs to the CorA metal ion transporter (MIT) (TC 1.A.35) family.</text>
</comment>
<sequence>MNGGFYMRRFLWCDEGFTEKEVWQADCWINVEVPTPADIKYLIEDLNVPDSFLSDIEDADERPRIEEEDGWTLIILRIPYRDKGNDIPYITVPLGFIMKAPYFVTVCHYNTDMLPDFIRYGNRKRLTLEGNWDLLFRLFLSSSVWYLKYLKQINYQSRQVEKELEKSIENEELQRLLKIEKSLVFFITSMRGNDNLLVKLKNLKSQRKYYDDDLVEDVEIELRQALDSARIYSDILSGTMDAYASVISNNLNVIMKRMTSISMLLMIPTLVASLYGMNVPNSLSENRHGFVIIFVVCMAFSLVAFWFLKRRRWF</sequence>
<dbReference type="Proteomes" id="UP000004892">
    <property type="component" value="Unassembled WGS sequence"/>
</dbReference>
<dbReference type="STRING" id="742817.HMPREF9449_01134"/>
<dbReference type="Gene3D" id="1.20.58.340">
    <property type="entry name" value="Magnesium transport protein CorA, transmembrane region"/>
    <property type="match status" value="2"/>
</dbReference>
<evidence type="ECO:0000256" key="1">
    <source>
        <dbReference type="ARBA" id="ARBA00004141"/>
    </source>
</evidence>
<comment type="caution">
    <text evidence="7">The sequence shown here is derived from an EMBL/GenBank/DDBJ whole genome shotgun (WGS) entry which is preliminary data.</text>
</comment>
<dbReference type="PATRIC" id="fig|742817.3.peg.1203"/>
<dbReference type="InterPro" id="IPR045861">
    <property type="entry name" value="CorA_cytoplasmic_dom"/>
</dbReference>
<organism evidence="7 8">
    <name type="scientific">Odoribacter laneus YIT 12061</name>
    <dbReference type="NCBI Taxonomy" id="742817"/>
    <lineage>
        <taxon>Bacteria</taxon>
        <taxon>Pseudomonadati</taxon>
        <taxon>Bacteroidota</taxon>
        <taxon>Bacteroidia</taxon>
        <taxon>Bacteroidales</taxon>
        <taxon>Odoribacteraceae</taxon>
        <taxon>Odoribacter</taxon>
    </lineage>
</organism>
<dbReference type="Gene3D" id="3.30.460.20">
    <property type="entry name" value="CorA soluble domain-like"/>
    <property type="match status" value="1"/>
</dbReference>
<comment type="subcellular location">
    <subcellularLocation>
        <location evidence="1">Membrane</location>
        <topology evidence="1">Multi-pass membrane protein</topology>
    </subcellularLocation>
</comment>
<dbReference type="SUPFAM" id="SSF143865">
    <property type="entry name" value="CorA soluble domain-like"/>
    <property type="match status" value="1"/>
</dbReference>
<dbReference type="InterPro" id="IPR045863">
    <property type="entry name" value="CorA_TM1_TM2"/>
</dbReference>
<dbReference type="InterPro" id="IPR047199">
    <property type="entry name" value="CorA-like"/>
</dbReference>
<feature type="transmembrane region" description="Helical" evidence="6">
    <location>
        <begin position="258"/>
        <end position="277"/>
    </location>
</feature>
<proteinExistence type="inferred from homology"/>
<name>H1DFU8_9BACT</name>
<protein>
    <recommendedName>
        <fullName evidence="9">Magnesium and cobalt transporter CorA</fullName>
    </recommendedName>
</protein>